<protein>
    <recommendedName>
        <fullName evidence="5">HTH lysR-type domain-containing protein</fullName>
    </recommendedName>
</protein>
<dbReference type="GO" id="GO:0043565">
    <property type="term" value="F:sequence-specific DNA binding"/>
    <property type="evidence" value="ECO:0007669"/>
    <property type="project" value="TreeGrafter"/>
</dbReference>
<dbReference type="InterPro" id="IPR036388">
    <property type="entry name" value="WH-like_DNA-bd_sf"/>
</dbReference>
<dbReference type="SUPFAM" id="SSF53850">
    <property type="entry name" value="Periplasmic binding protein-like II"/>
    <property type="match status" value="1"/>
</dbReference>
<dbReference type="eggNOG" id="COG0583">
    <property type="taxonomic scope" value="Bacteria"/>
</dbReference>
<name>A0A0A3Z902_9GAMM</name>
<dbReference type="OrthoDB" id="9815676at2"/>
<dbReference type="FunFam" id="1.10.10.10:FF:000001">
    <property type="entry name" value="LysR family transcriptional regulator"/>
    <property type="match status" value="1"/>
</dbReference>
<evidence type="ECO:0000256" key="3">
    <source>
        <dbReference type="ARBA" id="ARBA00023125"/>
    </source>
</evidence>
<evidence type="ECO:0000313" key="6">
    <source>
        <dbReference type="EMBL" id="KGT95527.1"/>
    </source>
</evidence>
<dbReference type="GO" id="GO:0003700">
    <property type="term" value="F:DNA-binding transcription factor activity"/>
    <property type="evidence" value="ECO:0007669"/>
    <property type="project" value="InterPro"/>
</dbReference>
<dbReference type="RefSeq" id="WP_034888357.1">
    <property type="nucleotide sequence ID" value="NZ_JRUQ01000014.1"/>
</dbReference>
<dbReference type="STRING" id="371042.NG99_03225"/>
<dbReference type="EMBL" id="JRUQ01000014">
    <property type="protein sequence ID" value="KGT95527.1"/>
    <property type="molecule type" value="Genomic_DNA"/>
</dbReference>
<organism evidence="6 7">
    <name type="scientific">Erwinia typographi</name>
    <dbReference type="NCBI Taxonomy" id="371042"/>
    <lineage>
        <taxon>Bacteria</taxon>
        <taxon>Pseudomonadati</taxon>
        <taxon>Pseudomonadota</taxon>
        <taxon>Gammaproteobacteria</taxon>
        <taxon>Enterobacterales</taxon>
        <taxon>Erwiniaceae</taxon>
        <taxon>Erwinia</taxon>
    </lineage>
</organism>
<evidence type="ECO:0000256" key="2">
    <source>
        <dbReference type="ARBA" id="ARBA00023015"/>
    </source>
</evidence>
<keyword evidence="3" id="KW-0238">DNA-binding</keyword>
<dbReference type="PANTHER" id="PTHR30537">
    <property type="entry name" value="HTH-TYPE TRANSCRIPTIONAL REGULATOR"/>
    <property type="match status" value="1"/>
</dbReference>
<keyword evidence="4" id="KW-0804">Transcription</keyword>
<dbReference type="InterPro" id="IPR005119">
    <property type="entry name" value="LysR_subst-bd"/>
</dbReference>
<dbReference type="Pfam" id="PF03466">
    <property type="entry name" value="LysR_substrate"/>
    <property type="match status" value="1"/>
</dbReference>
<dbReference type="InterPro" id="IPR036390">
    <property type="entry name" value="WH_DNA-bd_sf"/>
</dbReference>
<reference evidence="6 7" key="1">
    <citation type="submission" date="2014-10" db="EMBL/GenBank/DDBJ databases">
        <title>Genome sequence of Erwinia typographi M043b.</title>
        <authorList>
            <person name="Chan K.-G."/>
            <person name="Tan W.-S."/>
        </authorList>
    </citation>
    <scope>NUCLEOTIDE SEQUENCE [LARGE SCALE GENOMIC DNA]</scope>
    <source>
        <strain evidence="6 7">M043b</strain>
    </source>
</reference>
<proteinExistence type="inferred from homology"/>
<keyword evidence="2" id="KW-0805">Transcription regulation</keyword>
<sequence>MNDYYYFTQVVTHGGYAAAGRALQTPKSKLSRRVAGLEARLGVRLIERSSQRFQITELGKTFYEHCRIMLMKAENARAVVCKAKSEPEGTIRISCPTGLLDVRVGAVLPEFLKRHPRVQLHVLATNRRVDLVDEKVHISIRSRTQLEDETETGLKIRVLGKTRQILVASPEIAESLDKDSNIKSLMKVPTVAMADPLADWVTHKTWHFDGPSASVFSFEHEPRLVCRSVQAVLSAARNGVGVAVLLEQLCRPDLETGKLVQLWPDWKVSEETIYLAFTASRGLLPAVRALIDFLAERLGDGAIADM</sequence>
<dbReference type="PROSITE" id="PS50931">
    <property type="entry name" value="HTH_LYSR"/>
    <property type="match status" value="1"/>
</dbReference>
<accession>A0A0A3Z902</accession>
<gene>
    <name evidence="6" type="ORF">NG99_03225</name>
</gene>
<evidence type="ECO:0000256" key="1">
    <source>
        <dbReference type="ARBA" id="ARBA00009437"/>
    </source>
</evidence>
<evidence type="ECO:0000259" key="5">
    <source>
        <dbReference type="PROSITE" id="PS50931"/>
    </source>
</evidence>
<dbReference type="InterPro" id="IPR000847">
    <property type="entry name" value="LysR_HTH_N"/>
</dbReference>
<dbReference type="Pfam" id="PF00126">
    <property type="entry name" value="HTH_1"/>
    <property type="match status" value="1"/>
</dbReference>
<dbReference type="Gene3D" id="3.40.190.290">
    <property type="match status" value="1"/>
</dbReference>
<dbReference type="InterPro" id="IPR058163">
    <property type="entry name" value="LysR-type_TF_proteobact-type"/>
</dbReference>
<comment type="caution">
    <text evidence="6">The sequence shown here is derived from an EMBL/GenBank/DDBJ whole genome shotgun (WGS) entry which is preliminary data.</text>
</comment>
<dbReference type="Proteomes" id="UP000030351">
    <property type="component" value="Unassembled WGS sequence"/>
</dbReference>
<evidence type="ECO:0000256" key="4">
    <source>
        <dbReference type="ARBA" id="ARBA00023163"/>
    </source>
</evidence>
<dbReference type="Gene3D" id="1.10.10.10">
    <property type="entry name" value="Winged helix-like DNA-binding domain superfamily/Winged helix DNA-binding domain"/>
    <property type="match status" value="1"/>
</dbReference>
<comment type="similarity">
    <text evidence="1">Belongs to the LysR transcriptional regulatory family.</text>
</comment>
<dbReference type="GO" id="GO:0006351">
    <property type="term" value="P:DNA-templated transcription"/>
    <property type="evidence" value="ECO:0007669"/>
    <property type="project" value="TreeGrafter"/>
</dbReference>
<dbReference type="PANTHER" id="PTHR30537:SF31">
    <property type="entry name" value="TRANSCRIPTIONAL REGULATOR, LYSR FAMILY"/>
    <property type="match status" value="1"/>
</dbReference>
<evidence type="ECO:0000313" key="7">
    <source>
        <dbReference type="Proteomes" id="UP000030351"/>
    </source>
</evidence>
<dbReference type="AlphaFoldDB" id="A0A0A3Z902"/>
<keyword evidence="7" id="KW-1185">Reference proteome</keyword>
<dbReference type="SUPFAM" id="SSF46785">
    <property type="entry name" value="Winged helix' DNA-binding domain"/>
    <property type="match status" value="1"/>
</dbReference>
<feature type="domain" description="HTH lysR-type" evidence="5">
    <location>
        <begin position="1"/>
        <end position="56"/>
    </location>
</feature>